<evidence type="ECO:0000256" key="6">
    <source>
        <dbReference type="ARBA" id="ARBA00023128"/>
    </source>
</evidence>
<dbReference type="EMBL" id="GBHO01002499">
    <property type="protein sequence ID" value="JAG41105.1"/>
    <property type="molecule type" value="Transcribed_RNA"/>
</dbReference>
<sequence>MARLLKWGTKFGIVGASVYYTNESGLWSDSSNTEQLYKDLYSAVSPLLEDVPVEIPEIPKAGEISRSIVDGWNAGVLHSATFLANLPSHAYNAGLMASDWLSEQTNAPSTSS</sequence>
<proteinExistence type="inferred from homology"/>
<comment type="subcellular location">
    <subcellularLocation>
        <location evidence="1 8">Mitochondrion inner membrane</location>
        <topology evidence="1 8">Single-pass membrane protein</topology>
    </subcellularLocation>
</comment>
<evidence type="ECO:0000313" key="10">
    <source>
        <dbReference type="EMBL" id="JAG64860.1"/>
    </source>
</evidence>
<dbReference type="GO" id="GO:0061617">
    <property type="term" value="C:MICOS complex"/>
    <property type="evidence" value="ECO:0007669"/>
    <property type="project" value="UniProtKB-UniRule"/>
</dbReference>
<dbReference type="PANTHER" id="PTHR31816">
    <property type="entry name" value="MICOS COMPLEX SUBUNIT MIC13"/>
    <property type="match status" value="1"/>
</dbReference>
<reference evidence="11" key="4">
    <citation type="journal article" date="2016" name="Gigascience">
        <title>De novo construction of an expanded transcriptome assembly for the western tarnished plant bug, Lygus hesperus.</title>
        <authorList>
            <person name="Tassone E.E."/>
            <person name="Geib S.M."/>
            <person name="Hall B."/>
            <person name="Fabrick J.A."/>
            <person name="Brent C.S."/>
            <person name="Hull J.J."/>
        </authorList>
    </citation>
    <scope>NUCLEOTIDE SEQUENCE</scope>
</reference>
<dbReference type="EMBL" id="GDHC01002382">
    <property type="protein sequence ID" value="JAQ16247.1"/>
    <property type="molecule type" value="Transcribed_RNA"/>
</dbReference>
<evidence type="ECO:0000313" key="11">
    <source>
        <dbReference type="EMBL" id="JAQ10232.1"/>
    </source>
</evidence>
<evidence type="ECO:0000313" key="12">
    <source>
        <dbReference type="EMBL" id="JAQ16247.1"/>
    </source>
</evidence>
<comment type="function">
    <text evidence="8">Component of the MICOS complex, a large protein complex of the mitochondrial inner membrane that plays crucial roles in the maintenance of crista junctions, inner membrane architecture, and formation of contact sites to the outer membrane.</text>
</comment>
<dbReference type="EMBL" id="GDHC01008397">
    <property type="protein sequence ID" value="JAQ10232.1"/>
    <property type="molecule type" value="Transcribed_RNA"/>
</dbReference>
<name>A0A0A9ZGK4_LYGHE</name>
<dbReference type="GO" id="GO:0044284">
    <property type="term" value="C:mitochondrial crista junction"/>
    <property type="evidence" value="ECO:0007669"/>
    <property type="project" value="TreeGrafter"/>
</dbReference>
<evidence type="ECO:0000256" key="3">
    <source>
        <dbReference type="ARBA" id="ARBA00022692"/>
    </source>
</evidence>
<comment type="similarity">
    <text evidence="2 8">Belongs to the MICOS complex subunit Mic13 family.</text>
</comment>
<evidence type="ECO:0000256" key="7">
    <source>
        <dbReference type="ARBA" id="ARBA00023136"/>
    </source>
</evidence>
<dbReference type="GO" id="GO:0042407">
    <property type="term" value="P:cristae formation"/>
    <property type="evidence" value="ECO:0007669"/>
    <property type="project" value="TreeGrafter"/>
</dbReference>
<dbReference type="InterPro" id="IPR026769">
    <property type="entry name" value="Mic13"/>
</dbReference>
<keyword evidence="3" id="KW-0812">Transmembrane</keyword>
<comment type="subunit">
    <text evidence="8">Component of the mitochondrial contact site and cristae organizing system (MICOS) complex.</text>
</comment>
<gene>
    <name evidence="9" type="primary">qil1</name>
    <name evidence="9" type="ORF">CM83_18445</name>
    <name evidence="11" type="ORF">g.30610</name>
    <name evidence="12" type="ORF">g.30611</name>
</gene>
<keyword evidence="6 8" id="KW-0496">Mitochondrion</keyword>
<reference evidence="9" key="2">
    <citation type="submission" date="2014-07" db="EMBL/GenBank/DDBJ databases">
        <authorList>
            <person name="Hull J."/>
        </authorList>
    </citation>
    <scope>NUCLEOTIDE SEQUENCE</scope>
</reference>
<evidence type="ECO:0000256" key="5">
    <source>
        <dbReference type="ARBA" id="ARBA00022989"/>
    </source>
</evidence>
<protein>
    <recommendedName>
        <fullName evidence="8">MICOS complex subunit MIC13</fullName>
    </recommendedName>
</protein>
<keyword evidence="7" id="KW-0472">Membrane</keyword>
<evidence type="ECO:0000256" key="8">
    <source>
        <dbReference type="RuleBase" id="RU363009"/>
    </source>
</evidence>
<reference evidence="10" key="3">
    <citation type="submission" date="2014-09" db="EMBL/GenBank/DDBJ databases">
        <authorList>
            <person name="Magalhaes I.L.F."/>
            <person name="Oliveira U."/>
            <person name="Santos F.R."/>
            <person name="Vidigal T.H.D.A."/>
            <person name="Brescovit A.D."/>
            <person name="Santos A.J."/>
        </authorList>
    </citation>
    <scope>NUCLEOTIDE SEQUENCE</scope>
</reference>
<keyword evidence="4 8" id="KW-0999">Mitochondrion inner membrane</keyword>
<dbReference type="AlphaFoldDB" id="A0A0A9ZGK4"/>
<dbReference type="PANTHER" id="PTHR31816:SF3">
    <property type="entry name" value="MICOS COMPLEX SUBUNIT MIC13"/>
    <property type="match status" value="1"/>
</dbReference>
<evidence type="ECO:0000256" key="2">
    <source>
        <dbReference type="ARBA" id="ARBA00006771"/>
    </source>
</evidence>
<accession>A0A0A9ZGK4</accession>
<reference evidence="9" key="1">
    <citation type="journal article" date="2014" name="PLoS ONE">
        <title>Transcriptome-Based Identification of ABC Transporters in the Western Tarnished Plant Bug Lygus hesperus.</title>
        <authorList>
            <person name="Hull J.J."/>
            <person name="Chaney K."/>
            <person name="Geib S.M."/>
            <person name="Fabrick J.A."/>
            <person name="Brent C.S."/>
            <person name="Walsh D."/>
            <person name="Lavine L.C."/>
        </authorList>
    </citation>
    <scope>NUCLEOTIDE SEQUENCE</scope>
</reference>
<dbReference type="Pfam" id="PF15884">
    <property type="entry name" value="QIL1"/>
    <property type="match status" value="1"/>
</dbReference>
<keyword evidence="5" id="KW-1133">Transmembrane helix</keyword>
<evidence type="ECO:0000256" key="4">
    <source>
        <dbReference type="ARBA" id="ARBA00022792"/>
    </source>
</evidence>
<evidence type="ECO:0000256" key="1">
    <source>
        <dbReference type="ARBA" id="ARBA00004434"/>
    </source>
</evidence>
<organism evidence="9">
    <name type="scientific">Lygus hesperus</name>
    <name type="common">Western plant bug</name>
    <dbReference type="NCBI Taxonomy" id="30085"/>
    <lineage>
        <taxon>Eukaryota</taxon>
        <taxon>Metazoa</taxon>
        <taxon>Ecdysozoa</taxon>
        <taxon>Arthropoda</taxon>
        <taxon>Hexapoda</taxon>
        <taxon>Insecta</taxon>
        <taxon>Pterygota</taxon>
        <taxon>Neoptera</taxon>
        <taxon>Paraneoptera</taxon>
        <taxon>Hemiptera</taxon>
        <taxon>Heteroptera</taxon>
        <taxon>Panheteroptera</taxon>
        <taxon>Cimicomorpha</taxon>
        <taxon>Miridae</taxon>
        <taxon>Mirini</taxon>
        <taxon>Lygus</taxon>
    </lineage>
</organism>
<evidence type="ECO:0000313" key="9">
    <source>
        <dbReference type="EMBL" id="JAG41105.1"/>
    </source>
</evidence>
<dbReference type="EMBL" id="GBRD01000961">
    <property type="protein sequence ID" value="JAG64860.1"/>
    <property type="molecule type" value="Transcribed_RNA"/>
</dbReference>